<dbReference type="InterPro" id="IPR036034">
    <property type="entry name" value="PDZ_sf"/>
</dbReference>
<dbReference type="Pfam" id="PF00595">
    <property type="entry name" value="PDZ"/>
    <property type="match status" value="2"/>
</dbReference>
<feature type="region of interest" description="Disordered" evidence="1">
    <location>
        <begin position="387"/>
        <end position="410"/>
    </location>
</feature>
<dbReference type="CDD" id="cd00136">
    <property type="entry name" value="PDZ_canonical"/>
    <property type="match status" value="1"/>
</dbReference>
<keyword evidence="4" id="KW-1185">Reference proteome</keyword>
<evidence type="ECO:0000259" key="2">
    <source>
        <dbReference type="PROSITE" id="PS50106"/>
    </source>
</evidence>
<dbReference type="CDD" id="cd06759">
    <property type="entry name" value="PDZ3_PDZD2-PDZ1_hPro-IL-16-like"/>
    <property type="match status" value="1"/>
</dbReference>
<dbReference type="KEGG" id="clec:106664108"/>
<feature type="region of interest" description="Disordered" evidence="1">
    <location>
        <begin position="184"/>
        <end position="212"/>
    </location>
</feature>
<evidence type="ECO:0000313" key="4">
    <source>
        <dbReference type="Proteomes" id="UP000494040"/>
    </source>
</evidence>
<dbReference type="RefSeq" id="XP_014245015.1">
    <property type="nucleotide sequence ID" value="XM_014389529.2"/>
</dbReference>
<dbReference type="Proteomes" id="UP000494040">
    <property type="component" value="Unassembled WGS sequence"/>
</dbReference>
<feature type="domain" description="PDZ" evidence="2">
    <location>
        <begin position="633"/>
        <end position="707"/>
    </location>
</feature>
<sequence>MRWFQKNSDAPRLLSLSPLRQDVEGGYSEVQRSPLPSPRHRSRLDLSPIQWQRGCNPLNLGAQYINVDGQGEGEQQSANSDRELALRAFSREKRNPLLEKVKNTKLSCFASTKPTTSSSTEVYDELTPSFNTDNDFLIQQNRNYKQIYKTKAASFENLLDDPQYNSSNKRDNIKFDHHVTNYSQDHPFVGESKVDTGKMNQSNTSKLSNCEEHASSSSSFGTKFRTMSQKYLKSSTNRFLAKLYKHNVHNIEPTTQQKGPPVKSPNKAKLRSFSYGALPGMEEFQKQQNSNCNEEEMQKYYNGNQRLEGGNYFTRDSEDNDSGILVNTSATSSVVGCIVPKAFHDDKVEVCHMRSVSQDSPPDIDYQNVRYYYNGARTPTKLNQAKCDEPQGKDFPPPIPPHQPSFPRNDKRESRVKTFILIRLQRSEPNENLGICIAEIGSLASQGYVIAHIVPGSLADRDGTLQIDDEIININGRRLRGMAIENAREAIFKGPIQVDILIARTIEWKISKMQESSVDYENVMIYPPSPLKSKPGYGSKQLENSLLNGGNFDKQGSDSSLSPTGFQKHNTLSHKMYRKNFEVFSGKSMKCNTFNEKSHGNFVKQLNKTEDNVDSSFCTLPRRPRSSIYSLYTFVFEKGPGKKSLGFTIVGGKDSPRGAMGIFIKSILESGQAADDGRLREGDELLAVNGQVCHDMTHADAVALFKNIKSGPIAIHVSRRVRPVKSTSKAKSCMDLVQSPTSEER</sequence>
<dbReference type="SMART" id="SM00228">
    <property type="entry name" value="PDZ"/>
    <property type="match status" value="2"/>
</dbReference>
<dbReference type="Gene3D" id="2.30.42.10">
    <property type="match status" value="2"/>
</dbReference>
<dbReference type="InterPro" id="IPR001478">
    <property type="entry name" value="PDZ"/>
</dbReference>
<dbReference type="PANTHER" id="PTHR11324">
    <property type="entry name" value="IL16-RELATED"/>
    <property type="match status" value="1"/>
</dbReference>
<evidence type="ECO:0000313" key="3">
    <source>
        <dbReference type="EnsemblMetazoa" id="XP_014245015.1"/>
    </source>
</evidence>
<organism evidence="3 4">
    <name type="scientific">Cimex lectularius</name>
    <name type="common">Bed bug</name>
    <name type="synonym">Acanthia lectularia</name>
    <dbReference type="NCBI Taxonomy" id="79782"/>
    <lineage>
        <taxon>Eukaryota</taxon>
        <taxon>Metazoa</taxon>
        <taxon>Ecdysozoa</taxon>
        <taxon>Arthropoda</taxon>
        <taxon>Hexapoda</taxon>
        <taxon>Insecta</taxon>
        <taxon>Pterygota</taxon>
        <taxon>Neoptera</taxon>
        <taxon>Paraneoptera</taxon>
        <taxon>Hemiptera</taxon>
        <taxon>Heteroptera</taxon>
        <taxon>Panheteroptera</taxon>
        <taxon>Cimicomorpha</taxon>
        <taxon>Cimicidae</taxon>
        <taxon>Cimex</taxon>
    </lineage>
</organism>
<dbReference type="PANTHER" id="PTHR11324:SF16">
    <property type="entry name" value="PDZ DOMAIN-CONTAINING PROTEIN 2"/>
    <property type="match status" value="1"/>
</dbReference>
<feature type="domain" description="PDZ" evidence="2">
    <location>
        <begin position="421"/>
        <end position="506"/>
    </location>
</feature>
<accession>A0A8I6RF57</accession>
<dbReference type="OrthoDB" id="6022711at2759"/>
<dbReference type="PROSITE" id="PS50106">
    <property type="entry name" value="PDZ"/>
    <property type="match status" value="2"/>
</dbReference>
<dbReference type="EnsemblMetazoa" id="XM_014389529.2">
    <property type="protein sequence ID" value="XP_014245015.1"/>
    <property type="gene ID" value="LOC106664108"/>
</dbReference>
<feature type="compositionally biased region" description="Pro residues" evidence="1">
    <location>
        <begin position="395"/>
        <end position="404"/>
    </location>
</feature>
<evidence type="ECO:0000256" key="1">
    <source>
        <dbReference type="SAM" id="MobiDB-lite"/>
    </source>
</evidence>
<name>A0A8I6RF57_CIMLE</name>
<proteinExistence type="predicted"/>
<dbReference type="AlphaFoldDB" id="A0A8I6RF57"/>
<feature type="region of interest" description="Disordered" evidence="1">
    <location>
        <begin position="726"/>
        <end position="745"/>
    </location>
</feature>
<dbReference type="OMA" id="CYNVQTS"/>
<reference evidence="3" key="1">
    <citation type="submission" date="2022-01" db="UniProtKB">
        <authorList>
            <consortium name="EnsemblMetazoa"/>
        </authorList>
    </citation>
    <scope>IDENTIFICATION</scope>
</reference>
<dbReference type="GeneID" id="106664108"/>
<feature type="compositionally biased region" description="Polar residues" evidence="1">
    <location>
        <begin position="198"/>
        <end position="208"/>
    </location>
</feature>
<protein>
    <recommendedName>
        <fullName evidence="2">PDZ domain-containing protein</fullName>
    </recommendedName>
</protein>
<dbReference type="RefSeq" id="XP_014245014.1">
    <property type="nucleotide sequence ID" value="XM_014389528.2"/>
</dbReference>
<dbReference type="EnsemblMetazoa" id="XM_014389528.2">
    <property type="protein sequence ID" value="XP_014245014.1"/>
    <property type="gene ID" value="LOC106664108"/>
</dbReference>
<dbReference type="SUPFAM" id="SSF50156">
    <property type="entry name" value="PDZ domain-like"/>
    <property type="match status" value="2"/>
</dbReference>